<dbReference type="InterPro" id="IPR008929">
    <property type="entry name" value="Chondroitin_lyas"/>
</dbReference>
<dbReference type="EMBL" id="JBHTKZ010000005">
    <property type="protein sequence ID" value="MFD1180666.1"/>
    <property type="molecule type" value="Genomic_DNA"/>
</dbReference>
<evidence type="ECO:0000313" key="2">
    <source>
        <dbReference type="Proteomes" id="UP001597211"/>
    </source>
</evidence>
<dbReference type="PANTHER" id="PTHR38045">
    <property type="entry name" value="CHROMOSOME 1, WHOLE GENOME SHOTGUN SEQUENCE"/>
    <property type="match status" value="1"/>
</dbReference>
<comment type="caution">
    <text evidence="1">The sequence shown here is derived from an EMBL/GenBank/DDBJ whole genome shotgun (WGS) entry which is preliminary data.</text>
</comment>
<evidence type="ECO:0000313" key="1">
    <source>
        <dbReference type="EMBL" id="MFD1180666.1"/>
    </source>
</evidence>
<dbReference type="Gene3D" id="1.50.10.100">
    <property type="entry name" value="Chondroitin AC/alginate lyase"/>
    <property type="match status" value="1"/>
</dbReference>
<dbReference type="SUPFAM" id="SSF48230">
    <property type="entry name" value="Chondroitin AC/alginate lyase"/>
    <property type="match status" value="1"/>
</dbReference>
<dbReference type="Gene3D" id="2.70.98.70">
    <property type="match status" value="1"/>
</dbReference>
<reference evidence="2" key="1">
    <citation type="journal article" date="2019" name="Int. J. Syst. Evol. Microbiol.">
        <title>The Global Catalogue of Microorganisms (GCM) 10K type strain sequencing project: providing services to taxonomists for standard genome sequencing and annotation.</title>
        <authorList>
            <consortium name="The Broad Institute Genomics Platform"/>
            <consortium name="The Broad Institute Genome Sequencing Center for Infectious Disease"/>
            <person name="Wu L."/>
            <person name="Ma J."/>
        </authorList>
    </citation>
    <scope>NUCLEOTIDE SEQUENCE [LARGE SCALE GENOMIC DNA]</scope>
    <source>
        <strain evidence="2">CCUG 48216</strain>
    </source>
</reference>
<dbReference type="PANTHER" id="PTHR38045:SF1">
    <property type="entry name" value="HEPARINASE II_III-LIKE PROTEIN"/>
    <property type="match status" value="1"/>
</dbReference>
<sequence length="612" mass="69199">MTDLDGWEKLVEGLSPLRADDYYPAGGGAAFWKSLREAPDAGAELEAIRAEGERLLTSPAEELTYSLFSLFAVQGSRLEYERVYFEKRRRLNTFAFLSLLEPESATYEAALWDAVWAICSEFTWCLPAHVDAKRPVSETIDLFSAETGFALAELSLLFAERLPELLRVRIAELIEERLFRPFLEKGPFHWEELTNNWSAVCAGSIGSAALLLMEEKRDHVRLARILERTERSMTFYLQGFGEDGACPEGLGYWNYGFGYFVYYADLLLTRSGGQRDWFREDKVRRIAGFQQKSFLGGRLVANFSDTQPHGSVHPGLSHYLAARYAEVEAPPAALHADYREDHCSRWAPALRNLIWRDRAAAGAAEWRNGDFVFEDAGWLISRFTAAGRTFGFAAKGGHNGESHNHNDLGHFMLAGGGTFFLSDLGCGEYTRDYFGEARYGYDCNGSQGHSVPIIDGRLQQVGSERTATVIRCETSEEACGLELELSRAYGDDNLLSFKRKWDWNKTDLPSLSLRDDFRFAKAPGSLTERLVSPIRPEVAGLGLLRWSGGDALNALTLELHYDPQRLDFEVAERTYRDHYGNDTVWYALDFRVRQPEAGVELEFLFQFVTHEK</sequence>
<protein>
    <submittedName>
        <fullName evidence="1">Heparinase II/III family protein</fullName>
    </submittedName>
</protein>
<proteinExistence type="predicted"/>
<organism evidence="1 2">
    <name type="scientific">Paenibacillus timonensis</name>
    <dbReference type="NCBI Taxonomy" id="225915"/>
    <lineage>
        <taxon>Bacteria</taxon>
        <taxon>Bacillati</taxon>
        <taxon>Bacillota</taxon>
        <taxon>Bacilli</taxon>
        <taxon>Bacillales</taxon>
        <taxon>Paenibacillaceae</taxon>
        <taxon>Paenibacillus</taxon>
    </lineage>
</organism>
<accession>A0ABW3S780</accession>
<keyword evidence="2" id="KW-1185">Reference proteome</keyword>
<dbReference type="Proteomes" id="UP001597211">
    <property type="component" value="Unassembled WGS sequence"/>
</dbReference>
<dbReference type="RefSeq" id="WP_240267533.1">
    <property type="nucleotide sequence ID" value="NZ_JAKSXN010000002.1"/>
</dbReference>
<gene>
    <name evidence="1" type="ORF">ACFQ2Z_04800</name>
</gene>
<name>A0ABW3S780_9BACL</name>